<sequence length="186" mass="21241">MIRSVFLIACCFALAKSAPNGTENEDNASEDNIKCVDEFVQWCKGMNYTDDSSSISLVSVRYHDGFTHYRVFCSSDSNGTNCIRNGKAWFNCSPEGNLTYDGQMLQEGSAEGVNDTICNETNAALNILGFQSNQTEQQIIFNDYRQSVEDFFNDLYDFQQQMREIQSQIFGDNPWFFFLLRPLDKL</sequence>
<accession>A0A482ZCJ8</accession>
<proteinExistence type="predicted"/>
<name>A0A482ZCJ8_9ARAC</name>
<evidence type="ECO:0000313" key="2">
    <source>
        <dbReference type="EMBL" id="SMD29271.1"/>
    </source>
</evidence>
<reference evidence="2" key="1">
    <citation type="submission" date="2017-03" db="EMBL/GenBank/DDBJ databases">
        <authorList>
            <person name="QRISCLOUD D."/>
        </authorList>
    </citation>
    <scope>NUCLEOTIDE SEQUENCE</scope>
</reference>
<feature type="chain" id="PRO_5019714244" evidence="1">
    <location>
        <begin position="18"/>
        <end position="186"/>
    </location>
</feature>
<dbReference type="EMBL" id="HAGM01000185">
    <property type="protein sequence ID" value="SMD29271.1"/>
    <property type="molecule type" value="Transcribed_RNA"/>
</dbReference>
<reference evidence="2" key="2">
    <citation type="submission" date="2019-04" db="EMBL/GenBank/DDBJ databases">
        <title>Unravelling the molecular evolution of spider venoms.</title>
        <authorList>
            <person name="Pineda S."/>
        </authorList>
    </citation>
    <scope>NUCLEOTIDE SEQUENCE</scope>
</reference>
<protein>
    <submittedName>
        <fullName evidence="2">U38-Austrotoxin-Ht1a_1</fullName>
    </submittedName>
</protein>
<keyword evidence="1" id="KW-0732">Signal</keyword>
<feature type="signal peptide" evidence="1">
    <location>
        <begin position="1"/>
        <end position="17"/>
    </location>
</feature>
<evidence type="ECO:0000256" key="1">
    <source>
        <dbReference type="SAM" id="SignalP"/>
    </source>
</evidence>
<dbReference type="AlphaFoldDB" id="A0A482ZCJ8"/>
<organism evidence="2">
    <name type="scientific">Hickmania troglodytes</name>
    <dbReference type="NCBI Taxonomy" id="489260"/>
    <lineage>
        <taxon>Eukaryota</taxon>
        <taxon>Metazoa</taxon>
        <taxon>Ecdysozoa</taxon>
        <taxon>Arthropoda</taxon>
        <taxon>Chelicerata</taxon>
        <taxon>Arachnida</taxon>
        <taxon>Araneae</taxon>
        <taxon>Araneomorphae</taxon>
        <taxon>Austrochilidae</taxon>
        <taxon>Hickmania</taxon>
    </lineage>
</organism>